<dbReference type="Gene3D" id="3.40.50.2000">
    <property type="entry name" value="Glycogen Phosphorylase B"/>
    <property type="match status" value="2"/>
</dbReference>
<proteinExistence type="predicted"/>
<name>A0ABT3QP50_9HYPH</name>
<dbReference type="Proteomes" id="UP001301216">
    <property type="component" value="Unassembled WGS sequence"/>
</dbReference>
<reference evidence="3 4" key="1">
    <citation type="submission" date="2022-11" db="EMBL/GenBank/DDBJ databases">
        <title>Brucella sp. YY2X, whole genome shotgun sequencing project.</title>
        <authorList>
            <person name="Yang Y."/>
        </authorList>
    </citation>
    <scope>NUCLEOTIDE SEQUENCE [LARGE SCALE GENOMIC DNA]</scope>
    <source>
        <strain evidence="3 4">YY2X</strain>
    </source>
</reference>
<accession>A0ABT3QP50</accession>
<keyword evidence="4" id="KW-1185">Reference proteome</keyword>
<dbReference type="Pfam" id="PF00534">
    <property type="entry name" value="Glycos_transf_1"/>
    <property type="match status" value="1"/>
</dbReference>
<evidence type="ECO:0000313" key="3">
    <source>
        <dbReference type="EMBL" id="MCX2697389.1"/>
    </source>
</evidence>
<keyword evidence="1 3" id="KW-0808">Transferase</keyword>
<dbReference type="PANTHER" id="PTHR46401">
    <property type="entry name" value="GLYCOSYLTRANSFERASE WBBK-RELATED"/>
    <property type="match status" value="1"/>
</dbReference>
<dbReference type="EC" id="2.4.-.-" evidence="3"/>
<evidence type="ECO:0000313" key="4">
    <source>
        <dbReference type="Proteomes" id="UP001301216"/>
    </source>
</evidence>
<gene>
    <name evidence="3" type="ORF">OPR82_11435</name>
</gene>
<dbReference type="RefSeq" id="WP_265984902.1">
    <property type="nucleotide sequence ID" value="NZ_JAPHAV010000004.1"/>
</dbReference>
<evidence type="ECO:0000259" key="2">
    <source>
        <dbReference type="Pfam" id="PF00534"/>
    </source>
</evidence>
<dbReference type="PANTHER" id="PTHR46401:SF2">
    <property type="entry name" value="GLYCOSYLTRANSFERASE WBBK-RELATED"/>
    <property type="match status" value="1"/>
</dbReference>
<dbReference type="SUPFAM" id="SSF53756">
    <property type="entry name" value="UDP-Glycosyltransferase/glycogen phosphorylase"/>
    <property type="match status" value="1"/>
</dbReference>
<evidence type="ECO:0000256" key="1">
    <source>
        <dbReference type="ARBA" id="ARBA00022679"/>
    </source>
</evidence>
<sequence length="393" mass="43776">MFSVALDASNLREGGGVTHLVELLSAAHPQNYGIKRVIVWGNRNTVARINERAWLELRSPPVMEEGQFARARWQRHTLPEEALAAGCDLLFAPGGNVPGNFHPFVTMSRNMLPFDRIEVARYGWGIKRFRLELLRMMQARSFRRADGLIFLTHFARQSVLEASGSVGAQIATISHGVSNNFSVPQRQFRSRSEFTDDAPLRIVYISHASPYKHQWHVIAALAGLRRQTGLPLQFDMMGPHSVPASVGRIKAAIALHDPQGSWAYLHPPQPQATVQDYLAKADIGVFASSCENMPNILLEKMAAGLPLACSDRGPMPECLRDGGIYFNPEDPSSIAEALRQLIDDPVLRGNLSRRTRDLASDFNWQRCANETFAFLQRVILDARTPSSIRKSSS</sequence>
<dbReference type="EMBL" id="JAPHAV010000004">
    <property type="protein sequence ID" value="MCX2697389.1"/>
    <property type="molecule type" value="Genomic_DNA"/>
</dbReference>
<keyword evidence="3" id="KW-0328">Glycosyltransferase</keyword>
<dbReference type="InterPro" id="IPR001296">
    <property type="entry name" value="Glyco_trans_1"/>
</dbReference>
<dbReference type="GO" id="GO:0016757">
    <property type="term" value="F:glycosyltransferase activity"/>
    <property type="evidence" value="ECO:0007669"/>
    <property type="project" value="UniProtKB-KW"/>
</dbReference>
<feature type="domain" description="Glycosyl transferase family 1" evidence="2">
    <location>
        <begin position="191"/>
        <end position="356"/>
    </location>
</feature>
<comment type="caution">
    <text evidence="3">The sequence shown here is derived from an EMBL/GenBank/DDBJ whole genome shotgun (WGS) entry which is preliminary data.</text>
</comment>
<protein>
    <submittedName>
        <fullName evidence="3">Glycosyltransferase</fullName>
        <ecNumber evidence="3">2.4.-.-</ecNumber>
    </submittedName>
</protein>
<organism evidence="3 4">
    <name type="scientific">Ochrobactrum chromiisoli</name>
    <dbReference type="NCBI Taxonomy" id="2993941"/>
    <lineage>
        <taxon>Bacteria</taxon>
        <taxon>Pseudomonadati</taxon>
        <taxon>Pseudomonadota</taxon>
        <taxon>Alphaproteobacteria</taxon>
        <taxon>Hyphomicrobiales</taxon>
        <taxon>Brucellaceae</taxon>
        <taxon>Brucella/Ochrobactrum group</taxon>
        <taxon>Ochrobactrum</taxon>
    </lineage>
</organism>